<feature type="transmembrane region" description="Helical" evidence="2">
    <location>
        <begin position="50"/>
        <end position="81"/>
    </location>
</feature>
<comment type="caution">
    <text evidence="3">The sequence shown here is derived from an EMBL/GenBank/DDBJ whole genome shotgun (WGS) entry which is preliminary data.</text>
</comment>
<dbReference type="RefSeq" id="XP_066704406.1">
    <property type="nucleotide sequence ID" value="XM_066839342.1"/>
</dbReference>
<dbReference type="Proteomes" id="UP001391051">
    <property type="component" value="Unassembled WGS sequence"/>
</dbReference>
<keyword evidence="4" id="KW-1185">Reference proteome</keyword>
<feature type="transmembrane region" description="Helical" evidence="2">
    <location>
        <begin position="528"/>
        <end position="552"/>
    </location>
</feature>
<organism evidence="3 4">
    <name type="scientific">Apiospora aurea</name>
    <dbReference type="NCBI Taxonomy" id="335848"/>
    <lineage>
        <taxon>Eukaryota</taxon>
        <taxon>Fungi</taxon>
        <taxon>Dikarya</taxon>
        <taxon>Ascomycota</taxon>
        <taxon>Pezizomycotina</taxon>
        <taxon>Sordariomycetes</taxon>
        <taxon>Xylariomycetidae</taxon>
        <taxon>Amphisphaeriales</taxon>
        <taxon>Apiosporaceae</taxon>
        <taxon>Apiospora</taxon>
    </lineage>
</organism>
<reference evidence="3 4" key="1">
    <citation type="submission" date="2023-01" db="EMBL/GenBank/DDBJ databases">
        <title>Analysis of 21 Apiospora genomes using comparative genomics revels a genus with tremendous synthesis potential of carbohydrate active enzymes and secondary metabolites.</title>
        <authorList>
            <person name="Sorensen T."/>
        </authorList>
    </citation>
    <scope>NUCLEOTIDE SEQUENCE [LARGE SCALE GENOMIC DNA]</scope>
    <source>
        <strain evidence="3 4">CBS 24483</strain>
    </source>
</reference>
<evidence type="ECO:0000256" key="1">
    <source>
        <dbReference type="SAM" id="MobiDB-lite"/>
    </source>
</evidence>
<evidence type="ECO:0000313" key="3">
    <source>
        <dbReference type="EMBL" id="KAK7962295.1"/>
    </source>
</evidence>
<accession>A0ABR1QQS0</accession>
<name>A0ABR1QQS0_9PEZI</name>
<evidence type="ECO:0000256" key="2">
    <source>
        <dbReference type="SAM" id="Phobius"/>
    </source>
</evidence>
<keyword evidence="2" id="KW-0812">Transmembrane</keyword>
<dbReference type="GeneID" id="92072404"/>
<dbReference type="EMBL" id="JAQQWE010000002">
    <property type="protein sequence ID" value="KAK7962295.1"/>
    <property type="molecule type" value="Genomic_DNA"/>
</dbReference>
<keyword evidence="2" id="KW-0472">Membrane</keyword>
<sequence length="645" mass="70535">MYSFQQRRPSVAADSLLEGVEVQDGHSSHEAKPRLSTPTPAPAPAPIQSYYYAAVTTLLVLAKAVDFVCSALLAPLVLVAVNWYWFSVTRVTVLNDGSTTALPLAALVEASHTDTGSYSPVKLTSLVRSGRPKMVLLGLLVLLSAVAQTCFGNVVAYEAHSVSDVLDSPVSVRALVTGLPSFLGSGDSTAAADRSMHVYPFTTAQRVKFMSQATSMLSDVAFAGSAGRLGSDGTYVGINATRASLDQLSPNMTRLEGVPAYRVSIHCDAAPNDRVSVTKFAYNQVTASTIVDEKDLFQSWYAGQLDAVSNEWVDFESWLAFNYNYNETYFMHMMRFDESNETDSSPYGTITYTAQNMTSFRYQGTKGVMSSWGFRCHLQREFGVAALRRNRDLSWRQEDIAWTGRQEAMEWLIADWQLALNYRSPTSRGGQPGLGPALAETAILKDPATHGYKTDSCSVRICLDYRTSMTNLLYAAGEIERLVYETRHANTSSSSSSSSHLEGDDNNNAAPTHAVRATMTREAYRMTYVPLLLLCGLLSAFTAALIPFGLLVHGRRTNGVRTWREVNTLQLLADTATGLRDEYIVEQMRTAGPAGPGKLARTAQVRYEVLGSGQEVSLKLVNDAAKDQRHVLVSGEDTEVESGRQ</sequence>
<protein>
    <submittedName>
        <fullName evidence="3">Uncharacterized protein</fullName>
    </submittedName>
</protein>
<feature type="transmembrane region" description="Helical" evidence="2">
    <location>
        <begin position="135"/>
        <end position="157"/>
    </location>
</feature>
<gene>
    <name evidence="3" type="ORF">PG986_003120</name>
</gene>
<evidence type="ECO:0000313" key="4">
    <source>
        <dbReference type="Proteomes" id="UP001391051"/>
    </source>
</evidence>
<keyword evidence="2" id="KW-1133">Transmembrane helix</keyword>
<feature type="region of interest" description="Disordered" evidence="1">
    <location>
        <begin position="490"/>
        <end position="510"/>
    </location>
</feature>
<proteinExistence type="predicted"/>